<dbReference type="SUPFAM" id="SSF56954">
    <property type="entry name" value="Outer membrane efflux proteins (OEP)"/>
    <property type="match status" value="1"/>
</dbReference>
<feature type="signal peptide" evidence="4">
    <location>
        <begin position="1"/>
        <end position="24"/>
    </location>
</feature>
<feature type="coiled-coil region" evidence="2">
    <location>
        <begin position="433"/>
        <end position="460"/>
    </location>
</feature>
<feature type="region of interest" description="Disordered" evidence="3">
    <location>
        <begin position="471"/>
        <end position="508"/>
    </location>
</feature>
<feature type="chain" id="PRO_5030106210" evidence="4">
    <location>
        <begin position="25"/>
        <end position="508"/>
    </location>
</feature>
<dbReference type="GO" id="GO:0015562">
    <property type="term" value="F:efflux transmembrane transporter activity"/>
    <property type="evidence" value="ECO:0007669"/>
    <property type="project" value="InterPro"/>
</dbReference>
<reference evidence="5 6" key="1">
    <citation type="submission" date="2019-06" db="EMBL/GenBank/DDBJ databases">
        <title>Persicimonas caeni gen. nov., sp. nov., a predatory bacterium isolated from solar saltern.</title>
        <authorList>
            <person name="Wang S."/>
        </authorList>
    </citation>
    <scope>NUCLEOTIDE SEQUENCE [LARGE SCALE GENOMIC DNA]</scope>
    <source>
        <strain evidence="5 6">YN101</strain>
    </source>
</reference>
<dbReference type="Pfam" id="PF02321">
    <property type="entry name" value="OEP"/>
    <property type="match status" value="2"/>
</dbReference>
<dbReference type="OrthoDB" id="9769048at2"/>
<name>A0A4Y6PPW8_PERCE</name>
<evidence type="ECO:0000256" key="4">
    <source>
        <dbReference type="SAM" id="SignalP"/>
    </source>
</evidence>
<keyword evidence="6" id="KW-1185">Reference proteome</keyword>
<protein>
    <submittedName>
        <fullName evidence="5">TolC family protein</fullName>
    </submittedName>
</protein>
<proteinExistence type="inferred from homology"/>
<keyword evidence="2" id="KW-0175">Coiled coil</keyword>
<dbReference type="RefSeq" id="WP_141196645.1">
    <property type="nucleotide sequence ID" value="NZ_CP041186.1"/>
</dbReference>
<dbReference type="PANTHER" id="PTHR30203:SF24">
    <property type="entry name" value="BLR4935 PROTEIN"/>
    <property type="match status" value="1"/>
</dbReference>
<sequence length="508" mass="56252">MLSRKIGVLCLFGALCVSATSASAQEASDKAEKSAEEAKKESESSAEESIEAPPNVKGMMSDEGPTTPFAELIVEGLDEHPAVTRRRAEVAIEESRLRGVGLKPDPRVELSFSNIPWNDLTLAQTPMSGIQIGVSQPLWWPGELTALREQVVAEADAREPLVDEQQVDLVIRAAGLYYQIYRIDRTIDALEKLKPPVREFLRLLRARIPTGKASVSQVERVRLQLLSIDDRIFLLMHQRPEKVARLNALLNRPAGSSVNPPDETGDDAMQQMTGKPLDNLDALVERGMQNRPIVDALERQKEAAMAGARAAEWAKYPDLQVFGAWRFRAEQDSGMDEGTDLVTLGVSSSLPFWSGERAEAAEDVAQARVVSLEAAIDAFRLELRGEIAGHLADLHHLHRHVAYYKDELIPQARQARRAALAGFQAGRADYEDWLQSEQRLVELEAKLAELRASIREHRALILALIGEVPTPSTKLEASEQEEADEEQADEDEADEDEPEEDAAEGDER</sequence>
<feature type="compositionally biased region" description="Acidic residues" evidence="3">
    <location>
        <begin position="478"/>
        <end position="508"/>
    </location>
</feature>
<dbReference type="Gene3D" id="1.20.1600.10">
    <property type="entry name" value="Outer membrane efflux proteins (OEP)"/>
    <property type="match status" value="1"/>
</dbReference>
<feature type="region of interest" description="Disordered" evidence="3">
    <location>
        <begin position="23"/>
        <end position="65"/>
    </location>
</feature>
<dbReference type="AlphaFoldDB" id="A0A4Y6PPW8"/>
<evidence type="ECO:0000256" key="1">
    <source>
        <dbReference type="ARBA" id="ARBA00007613"/>
    </source>
</evidence>
<gene>
    <name evidence="5" type="ORF">FIV42_05190</name>
</gene>
<dbReference type="Proteomes" id="UP000315995">
    <property type="component" value="Chromosome"/>
</dbReference>
<dbReference type="PANTHER" id="PTHR30203">
    <property type="entry name" value="OUTER MEMBRANE CATION EFFLUX PROTEIN"/>
    <property type="match status" value="1"/>
</dbReference>
<feature type="compositionally biased region" description="Basic and acidic residues" evidence="3">
    <location>
        <begin position="27"/>
        <end position="43"/>
    </location>
</feature>
<accession>A0A4Y6PPW8</accession>
<organism evidence="5 6">
    <name type="scientific">Persicimonas caeni</name>
    <dbReference type="NCBI Taxonomy" id="2292766"/>
    <lineage>
        <taxon>Bacteria</taxon>
        <taxon>Deltaproteobacteria</taxon>
        <taxon>Bradymonadales</taxon>
        <taxon>Bradymonadaceae</taxon>
        <taxon>Persicimonas</taxon>
    </lineage>
</organism>
<evidence type="ECO:0000313" key="5">
    <source>
        <dbReference type="EMBL" id="QDG50149.1"/>
    </source>
</evidence>
<dbReference type="EMBL" id="CP041186">
    <property type="protein sequence ID" value="QDG50149.1"/>
    <property type="molecule type" value="Genomic_DNA"/>
</dbReference>
<comment type="similarity">
    <text evidence="1">Belongs to the outer membrane factor (OMF) (TC 1.B.17) family.</text>
</comment>
<accession>A0A5B8Y0F5</accession>
<dbReference type="InterPro" id="IPR003423">
    <property type="entry name" value="OMP_efflux"/>
</dbReference>
<evidence type="ECO:0000256" key="3">
    <source>
        <dbReference type="SAM" id="MobiDB-lite"/>
    </source>
</evidence>
<evidence type="ECO:0000256" key="2">
    <source>
        <dbReference type="SAM" id="Coils"/>
    </source>
</evidence>
<dbReference type="InterPro" id="IPR010131">
    <property type="entry name" value="MdtP/NodT-like"/>
</dbReference>
<keyword evidence="4" id="KW-0732">Signal</keyword>
<evidence type="ECO:0000313" key="6">
    <source>
        <dbReference type="Proteomes" id="UP000315995"/>
    </source>
</evidence>